<reference evidence="1" key="1">
    <citation type="submission" date="2018-01" db="EMBL/GenBank/DDBJ databases">
        <authorList>
            <person name="Krukenberg V."/>
        </authorList>
    </citation>
    <scope>NUCLEOTIDE SEQUENCE</scope>
    <source>
        <strain evidence="1">E20ANME2</strain>
    </source>
</reference>
<organism evidence="1 2">
    <name type="scientific">Candidatus Methanogaster sp</name>
    <dbReference type="NCBI Taxonomy" id="3386292"/>
    <lineage>
        <taxon>Archaea</taxon>
        <taxon>Methanobacteriati</taxon>
        <taxon>Methanobacteriota</taxon>
        <taxon>Stenosarchaea group</taxon>
        <taxon>Methanomicrobia</taxon>
        <taxon>Methanosarcinales</taxon>
        <taxon>ANME-2 cluster</taxon>
        <taxon>Candidatus Methanogasteraceae</taxon>
        <taxon>Candidatus Methanogaster</taxon>
    </lineage>
</organism>
<evidence type="ECO:0000313" key="2">
    <source>
        <dbReference type="Proteomes" id="UP000248329"/>
    </source>
</evidence>
<gene>
    <name evidence="1" type="ORF">C4B59_01150</name>
</gene>
<name>A0AC61L693_9EURY</name>
<sequence>MSDIIEDKTLIDWFKDNYEKITFINIEPEYERIGRSSRLKESIADLITDKKFFEQKEKLISIWKNLVANAIIFLKSKDDRECFHDDGDYGIEDLGEFFDRYCKFEKLLYGSGEYYRDHVSHVFKVFLLGEKLVRDHLDDFSSIDVMDHKLELCLFRWGEIPGDDNERLLRYLQNEYGIGWVKGAEISKSDDEKTICIKKDENSAKIMFDEIDIKATLELNDGVIYDLKVKIENDERKIIKSKLITAEEKEAMWCIASLTHDLGYPTEVVHKIHDQLKDMLSVFNIKDVSYILSQQSQSFNDFIIRLISSDLTLCGENGSLYYTTHTQAKYYFKYSRSIEKWDHGVESCVVLMKSLVYFLETDFSIDRRRSMKIDDAQQFLIRQRILRSIASHNCDFIYHLKLDLSFLLRIIDEMQEWGRPKLADLFMKTPETGFKIIKFEKDDIEYSITFRYLGGVEPEDIEEFHADVKEYFRRKINTYIMILRSAVDGKQREFVLTFNVVATVSKENTYKFIHKNPQEITCEIDGNSVELPELDENNWDKFYETYLKND</sequence>
<proteinExistence type="predicted"/>
<dbReference type="Proteomes" id="UP000248329">
    <property type="component" value="Unassembled WGS sequence"/>
</dbReference>
<comment type="caution">
    <text evidence="1">The sequence shown here is derived from an EMBL/GenBank/DDBJ whole genome shotgun (WGS) entry which is preliminary data.</text>
</comment>
<dbReference type="EMBL" id="PQXF01000002">
    <property type="protein sequence ID" value="PXF61866.1"/>
    <property type="molecule type" value="Genomic_DNA"/>
</dbReference>
<evidence type="ECO:0000313" key="1">
    <source>
        <dbReference type="EMBL" id="PXF61866.1"/>
    </source>
</evidence>
<protein>
    <submittedName>
        <fullName evidence="1">Uncharacterized protein</fullName>
    </submittedName>
</protein>
<accession>A0AC61L693</accession>